<sequence>MNRPQLRIPIHAMKRFLSIGCAFLVAMLLTTVSSGEEAWRQYVGKAGPSGWRCHVIQPDAKDDGPDGINFHDWNGDGYVDVFVNYEEGRYSRLYFNPGSNKCRGLWDDWIEFHHGPCEDSSIGDLDNDGDIDFIANGGWVYFNPGQTHVRDVNRWGKMTLFDHEQRVPLVMDVNQDGLNDLIVGAQTWFKQPADGKHDANNWPKHILGSAEWPMNCIPHDVNGDTEVDLVVPNRRKEVFWYENPGRERVTMRWPRKPLHPHKSMFVALGDVNGDGTTDVAIAGGKEGTEQWSHKLTVLLRTNRSGDPQYHEIVIDQPCGNFPKGVAIVDLDNDPTTKEIVVTPKQGDLWMAIYEGDPMDAKNWTTKVIQTPGSETRKKMDNVYLADIDGDGDQDIATTEENGGWGVIWFENPSRVCTEIKATALKCEYLTDPRGIDIPDPRFFWQVKSDQDDAVQSAYQLIVATSEALIAENNGDVFDSGKVVSDRSIQIAYEGKPLSSATDYYWKVRIWGRDDQPSAWSGTARFATGLLNDGDWKNSQWIAWKDHDAWQNAWWKRKEVELKCQEFYLPSYFGARMNMFERMYFHGENRYDPAPLLRKTFATKKPIASAKVFICGLGYHELFLNGSRVSDHVLDPGWTQYNRTALYVAHDVTDFVRDGENAIGVMLGRGNYGMLALDHWGFYKKGGYIGQPKLKCLIKIDYEDGTTQNVVSDLSWKVTGGPIQYDCPHMGEVYDATKEIPGWNTPEFDDAGWDSVHSAPAPEGELKSQLCEPIRVVKTFRPVSVKPGGRGSFLVDAGTNLAGWLRVKIDAPAGTPITIYYGEDSDPLTHGQPGGYQQNAYVAKGEPGEVAECHFSYKGFRYALIKGHDKSLTADDVEVCQVNSDVTDVSTFQTSDAMINQLHMICRRSLTSNLHSIPTDCPHREKNGWMGDATTGMEYGMANYDLAALMTKFVGDMLDTQDDEGRMAAIAPCNSNARKRGRSPLWSAACVHVSWYMYQTYGDTRIFERDWDRLSLFTEGVWKHNGVPGQRGIFKDGYGDWTSPHGNKGEEGVEVYSTMNFFLVLQRMAHMAKILGKAEDAIKFNSQAEEVRQALYTHCFDAEQTIFTGTKPSGYRQGPNAMALYCRIAKPEHCDAVLKRLIQDIKVDRDLHVYGGIFTGQAAWEVMPQSGHAELAHDVLSTDTFPGYGKMLANDATTVWEHWTGGGSRIHHFLGYVDNYLTRYVAGIRCDLTKPGFKNILFEPQFINQVDDAEYHFDSIHGPTSIRWQRTGDDKYAIELIIPANCTGEFVVAAESVKSIMLNGDAHDLDGYQLHPLNRTAVVQKKQSLRLPSGNHQILLITSSAAP</sequence>
<keyword evidence="4" id="KW-0378">Hydrolase</keyword>
<dbReference type="EC" id="3.2.1.40" evidence="2"/>
<feature type="domain" description="Alpha-L-rhamnosidase C-terminal" evidence="8">
    <location>
        <begin position="1227"/>
        <end position="1298"/>
    </location>
</feature>
<feature type="domain" description="Alpha-L-rhamnosidase six-hairpin glycosidase" evidence="7">
    <location>
        <begin position="887"/>
        <end position="1224"/>
    </location>
</feature>
<keyword evidence="10" id="KW-1185">Reference proteome</keyword>
<evidence type="ECO:0000259" key="5">
    <source>
        <dbReference type="Pfam" id="PF05592"/>
    </source>
</evidence>
<gene>
    <name evidence="9" type="ORF">RSSM_06723</name>
</gene>
<dbReference type="GO" id="GO:0030596">
    <property type="term" value="F:alpha-L-rhamnosidase activity"/>
    <property type="evidence" value="ECO:0007669"/>
    <property type="project" value="UniProtKB-EC"/>
</dbReference>
<dbReference type="PATRIC" id="fig|1263870.3.peg.7131"/>
<name>M5U1W4_9BACT</name>
<dbReference type="InterPro" id="IPR016007">
    <property type="entry name" value="Alpha_rhamnosid"/>
</dbReference>
<keyword evidence="3" id="KW-0732">Signal</keyword>
<dbReference type="Gene3D" id="2.60.40.10">
    <property type="entry name" value="Immunoglobulins"/>
    <property type="match status" value="1"/>
</dbReference>
<proteinExistence type="predicted"/>
<dbReference type="Pfam" id="PF25788">
    <property type="entry name" value="Ig_Rha78A_N"/>
    <property type="match status" value="1"/>
</dbReference>
<dbReference type="InterPro" id="IPR008902">
    <property type="entry name" value="Rhamnosid_concanavalin"/>
</dbReference>
<evidence type="ECO:0000313" key="9">
    <source>
        <dbReference type="EMBL" id="EMI51841.1"/>
    </source>
</evidence>
<dbReference type="Pfam" id="PF08531">
    <property type="entry name" value="Bac_rhamnosid_N"/>
    <property type="match status" value="1"/>
</dbReference>
<protein>
    <recommendedName>
        <fullName evidence="2">alpha-L-rhamnosidase</fullName>
        <ecNumber evidence="2">3.2.1.40</ecNumber>
    </recommendedName>
</protein>
<dbReference type="InterPro" id="IPR012341">
    <property type="entry name" value="6hp_glycosidase-like_sf"/>
</dbReference>
<reference evidence="9 10" key="1">
    <citation type="journal article" date="2013" name="Mar. Genomics">
        <title>Expression of sulfatases in Rhodopirellula baltica and the diversity of sulfatases in the genus Rhodopirellula.</title>
        <authorList>
            <person name="Wegner C.E."/>
            <person name="Richter-Heitmann T."/>
            <person name="Klindworth A."/>
            <person name="Klockow C."/>
            <person name="Richter M."/>
            <person name="Achstetter T."/>
            <person name="Glockner F.O."/>
            <person name="Harder J."/>
        </authorList>
    </citation>
    <scope>NUCLEOTIDE SEQUENCE [LARGE SCALE GENOMIC DNA]</scope>
    <source>
        <strain evidence="9 10">SM41</strain>
    </source>
</reference>
<dbReference type="Gene3D" id="2.60.120.260">
    <property type="entry name" value="Galactose-binding domain-like"/>
    <property type="match status" value="2"/>
</dbReference>
<evidence type="ECO:0000259" key="8">
    <source>
        <dbReference type="Pfam" id="PF17390"/>
    </source>
</evidence>
<dbReference type="InterPro" id="IPR028994">
    <property type="entry name" value="Integrin_alpha_N"/>
</dbReference>
<dbReference type="Pfam" id="PF17390">
    <property type="entry name" value="Bac_rhamnosid_C"/>
    <property type="match status" value="1"/>
</dbReference>
<feature type="domain" description="Alpha-L-rhamnosidase concanavalin-like" evidence="5">
    <location>
        <begin position="790"/>
        <end position="881"/>
    </location>
</feature>
<feature type="domain" description="Bacterial alpha-L-rhamnosidase N-terminal" evidence="6">
    <location>
        <begin position="604"/>
        <end position="776"/>
    </location>
</feature>
<dbReference type="Gene3D" id="2.130.10.130">
    <property type="entry name" value="Integrin alpha, N-terminal"/>
    <property type="match status" value="1"/>
</dbReference>
<evidence type="ECO:0000313" key="10">
    <source>
        <dbReference type="Proteomes" id="UP000011885"/>
    </source>
</evidence>
<dbReference type="Pfam" id="PF05592">
    <property type="entry name" value="Bac_rhamnosid"/>
    <property type="match status" value="1"/>
</dbReference>
<dbReference type="SUPFAM" id="SSF48208">
    <property type="entry name" value="Six-hairpin glycosidases"/>
    <property type="match status" value="1"/>
</dbReference>
<evidence type="ECO:0000259" key="7">
    <source>
        <dbReference type="Pfam" id="PF17389"/>
    </source>
</evidence>
<dbReference type="PANTHER" id="PTHR33307">
    <property type="entry name" value="ALPHA-RHAMNOSIDASE (EUROFUNG)"/>
    <property type="match status" value="1"/>
</dbReference>
<dbReference type="PANTHER" id="PTHR33307:SF6">
    <property type="entry name" value="ALPHA-RHAMNOSIDASE (EUROFUNG)-RELATED"/>
    <property type="match status" value="1"/>
</dbReference>
<dbReference type="InterPro" id="IPR035396">
    <property type="entry name" value="Bac_rhamnosid6H"/>
</dbReference>
<dbReference type="InterPro" id="IPR013783">
    <property type="entry name" value="Ig-like_fold"/>
</dbReference>
<dbReference type="Proteomes" id="UP000011885">
    <property type="component" value="Unassembled WGS sequence"/>
</dbReference>
<dbReference type="Pfam" id="PF13517">
    <property type="entry name" value="FG-GAP_3"/>
    <property type="match status" value="2"/>
</dbReference>
<dbReference type="Pfam" id="PF17389">
    <property type="entry name" value="Bac_rhamnosid6H"/>
    <property type="match status" value="1"/>
</dbReference>
<evidence type="ECO:0000256" key="3">
    <source>
        <dbReference type="ARBA" id="ARBA00022729"/>
    </source>
</evidence>
<dbReference type="EMBL" id="ANOH01000478">
    <property type="protein sequence ID" value="EMI51841.1"/>
    <property type="molecule type" value="Genomic_DNA"/>
</dbReference>
<evidence type="ECO:0000259" key="6">
    <source>
        <dbReference type="Pfam" id="PF08531"/>
    </source>
</evidence>
<dbReference type="SUPFAM" id="SSF69318">
    <property type="entry name" value="Integrin alpha N-terminal domain"/>
    <property type="match status" value="1"/>
</dbReference>
<dbReference type="InterPro" id="IPR035398">
    <property type="entry name" value="Bac_rhamnosid_C"/>
</dbReference>
<dbReference type="InterPro" id="IPR013737">
    <property type="entry name" value="Bac_rhamnosid_N"/>
</dbReference>
<evidence type="ECO:0000256" key="2">
    <source>
        <dbReference type="ARBA" id="ARBA00012652"/>
    </source>
</evidence>
<accession>M5U1W4</accession>
<organism evidence="9 10">
    <name type="scientific">Rhodopirellula sallentina SM41</name>
    <dbReference type="NCBI Taxonomy" id="1263870"/>
    <lineage>
        <taxon>Bacteria</taxon>
        <taxon>Pseudomonadati</taxon>
        <taxon>Planctomycetota</taxon>
        <taxon>Planctomycetia</taxon>
        <taxon>Pirellulales</taxon>
        <taxon>Pirellulaceae</taxon>
        <taxon>Rhodopirellula</taxon>
    </lineage>
</organism>
<comment type="catalytic activity">
    <reaction evidence="1">
        <text>Hydrolysis of terminal non-reducing alpha-L-rhamnose residues in alpha-L-rhamnosides.</text>
        <dbReference type="EC" id="3.2.1.40"/>
    </reaction>
</comment>
<evidence type="ECO:0000256" key="1">
    <source>
        <dbReference type="ARBA" id="ARBA00001445"/>
    </source>
</evidence>
<dbReference type="GO" id="GO:0005975">
    <property type="term" value="P:carbohydrate metabolic process"/>
    <property type="evidence" value="ECO:0007669"/>
    <property type="project" value="InterPro"/>
</dbReference>
<dbReference type="Gene3D" id="2.60.420.10">
    <property type="entry name" value="Maltose phosphorylase, domain 3"/>
    <property type="match status" value="1"/>
</dbReference>
<dbReference type="InterPro" id="IPR008928">
    <property type="entry name" value="6-hairpin_glycosidase_sf"/>
</dbReference>
<dbReference type="Gene3D" id="1.50.10.10">
    <property type="match status" value="1"/>
</dbReference>
<comment type="caution">
    <text evidence="9">The sequence shown here is derived from an EMBL/GenBank/DDBJ whole genome shotgun (WGS) entry which is preliminary data.</text>
</comment>
<evidence type="ECO:0000256" key="4">
    <source>
        <dbReference type="ARBA" id="ARBA00022801"/>
    </source>
</evidence>
<dbReference type="OrthoDB" id="9761045at2"/>
<dbReference type="InterPro" id="IPR013517">
    <property type="entry name" value="FG-GAP"/>
</dbReference>